<name>A0A336M7U7_CULSO</name>
<dbReference type="GO" id="GO:0070888">
    <property type="term" value="F:E-box binding"/>
    <property type="evidence" value="ECO:0007669"/>
    <property type="project" value="TreeGrafter"/>
</dbReference>
<dbReference type="SMART" id="SM00353">
    <property type="entry name" value="HLH"/>
    <property type="match status" value="1"/>
</dbReference>
<reference evidence="3" key="2">
    <citation type="submission" date="2018-07" db="EMBL/GenBank/DDBJ databases">
        <authorList>
            <person name="Quirk P.G."/>
            <person name="Krulwich T.A."/>
        </authorList>
    </citation>
    <scope>NUCLEOTIDE SEQUENCE</scope>
</reference>
<dbReference type="InterPro" id="IPR011598">
    <property type="entry name" value="bHLH_dom"/>
</dbReference>
<dbReference type="GO" id="GO:0005634">
    <property type="term" value="C:nucleus"/>
    <property type="evidence" value="ECO:0007669"/>
    <property type="project" value="TreeGrafter"/>
</dbReference>
<dbReference type="InterPro" id="IPR050359">
    <property type="entry name" value="bHLH_transcription_factors"/>
</dbReference>
<dbReference type="InterPro" id="IPR036638">
    <property type="entry name" value="HLH_DNA-bd_sf"/>
</dbReference>
<protein>
    <submittedName>
        <fullName evidence="3">CSON013341 protein</fullName>
    </submittedName>
</protein>
<evidence type="ECO:0000313" key="3">
    <source>
        <dbReference type="EMBL" id="SSX26346.1"/>
    </source>
</evidence>
<dbReference type="GO" id="GO:0061564">
    <property type="term" value="P:axon development"/>
    <property type="evidence" value="ECO:0007669"/>
    <property type="project" value="TreeGrafter"/>
</dbReference>
<dbReference type="GO" id="GO:0007423">
    <property type="term" value="P:sensory organ development"/>
    <property type="evidence" value="ECO:0007669"/>
    <property type="project" value="TreeGrafter"/>
</dbReference>
<sequence>MTAKRQNQNLINSNNKKTLEKRFKANQRERTRMHLLNDAYDRLRDTFPVPQIIGIYGNTDDDSKVIQKLSKIETLRLACNYIQLLTDVLEHDKKVTKMELVDRLSLKISSMTSNLINTQLTLDMKLKENLLVLDEFGSEEQDEI</sequence>
<dbReference type="GO" id="GO:0000981">
    <property type="term" value="F:DNA-binding transcription factor activity, RNA polymerase II-specific"/>
    <property type="evidence" value="ECO:0007669"/>
    <property type="project" value="TreeGrafter"/>
</dbReference>
<dbReference type="PANTHER" id="PTHR19290:SF134">
    <property type="entry name" value="NEUROGENIC DIFFERENTIATION FACTOR 1"/>
    <property type="match status" value="1"/>
</dbReference>
<dbReference type="GO" id="GO:0045944">
    <property type="term" value="P:positive regulation of transcription by RNA polymerase II"/>
    <property type="evidence" value="ECO:0007669"/>
    <property type="project" value="TreeGrafter"/>
</dbReference>
<feature type="domain" description="BHLH" evidence="1">
    <location>
        <begin position="20"/>
        <end position="85"/>
    </location>
</feature>
<dbReference type="AlphaFoldDB" id="A0A336M7U7"/>
<dbReference type="PANTHER" id="PTHR19290">
    <property type="entry name" value="BASIC HELIX-LOOP-HELIX PROTEIN NEUROGENIN-RELATED"/>
    <property type="match status" value="1"/>
</dbReference>
<evidence type="ECO:0000313" key="2">
    <source>
        <dbReference type="EMBL" id="SSX05989.1"/>
    </source>
</evidence>
<dbReference type="Gene3D" id="4.10.280.10">
    <property type="entry name" value="Helix-loop-helix DNA-binding domain"/>
    <property type="match status" value="1"/>
</dbReference>
<evidence type="ECO:0000259" key="1">
    <source>
        <dbReference type="PROSITE" id="PS50888"/>
    </source>
</evidence>
<dbReference type="VEuPathDB" id="VectorBase:CSON013341"/>
<organism evidence="3">
    <name type="scientific">Culicoides sonorensis</name>
    <name type="common">Biting midge</name>
    <dbReference type="NCBI Taxonomy" id="179676"/>
    <lineage>
        <taxon>Eukaryota</taxon>
        <taxon>Metazoa</taxon>
        <taxon>Ecdysozoa</taxon>
        <taxon>Arthropoda</taxon>
        <taxon>Hexapoda</taxon>
        <taxon>Insecta</taxon>
        <taxon>Pterygota</taxon>
        <taxon>Neoptera</taxon>
        <taxon>Endopterygota</taxon>
        <taxon>Diptera</taxon>
        <taxon>Nematocera</taxon>
        <taxon>Chironomoidea</taxon>
        <taxon>Ceratopogonidae</taxon>
        <taxon>Ceratopogoninae</taxon>
        <taxon>Culicoides</taxon>
        <taxon>Monoculicoides</taxon>
    </lineage>
</organism>
<dbReference type="PROSITE" id="PS50888">
    <property type="entry name" value="BHLH"/>
    <property type="match status" value="1"/>
</dbReference>
<reference evidence="2" key="1">
    <citation type="submission" date="2018-04" db="EMBL/GenBank/DDBJ databases">
        <authorList>
            <person name="Go L.Y."/>
            <person name="Mitchell J.A."/>
        </authorList>
    </citation>
    <scope>NUCLEOTIDE SEQUENCE</scope>
    <source>
        <tissue evidence="2">Whole organism</tissue>
    </source>
</reference>
<gene>
    <name evidence="3" type="primary">CSON013341</name>
</gene>
<dbReference type="SUPFAM" id="SSF47459">
    <property type="entry name" value="HLH, helix-loop-helix DNA-binding domain"/>
    <property type="match status" value="1"/>
</dbReference>
<dbReference type="EMBL" id="UFQS01000670">
    <property type="protein sequence ID" value="SSX05989.1"/>
    <property type="molecule type" value="Genomic_DNA"/>
</dbReference>
<dbReference type="EMBL" id="UFQT01000670">
    <property type="protein sequence ID" value="SSX26346.1"/>
    <property type="molecule type" value="Genomic_DNA"/>
</dbReference>
<accession>A0A336M7U7</accession>
<dbReference type="GO" id="GO:0046983">
    <property type="term" value="F:protein dimerization activity"/>
    <property type="evidence" value="ECO:0007669"/>
    <property type="project" value="InterPro"/>
</dbReference>
<proteinExistence type="predicted"/>
<dbReference type="Pfam" id="PF00010">
    <property type="entry name" value="HLH"/>
    <property type="match status" value="1"/>
</dbReference>